<feature type="region of interest" description="Disordered" evidence="1">
    <location>
        <begin position="1"/>
        <end position="78"/>
    </location>
</feature>
<dbReference type="EMBL" id="AP018872">
    <property type="protein sequence ID" value="BBF89804.1"/>
    <property type="molecule type" value="Genomic_DNA"/>
</dbReference>
<accession>A0A679BCF1</accession>
<feature type="compositionally biased region" description="Low complexity" evidence="1">
    <location>
        <begin position="36"/>
        <end position="50"/>
    </location>
</feature>
<evidence type="ECO:0000256" key="1">
    <source>
        <dbReference type="SAM" id="MobiDB-lite"/>
    </source>
</evidence>
<feature type="compositionally biased region" description="Basic and acidic residues" evidence="1">
    <location>
        <begin position="51"/>
        <end position="61"/>
    </location>
</feature>
<name>A0A679BCF1_ORYNI</name>
<protein>
    <submittedName>
        <fullName evidence="2">Uncharacterized protein</fullName>
    </submittedName>
</protein>
<reference evidence="2" key="1">
    <citation type="submission" date="2018-08" db="EMBL/GenBank/DDBJ databases">
        <title>Oryza nivara genomic DNA, chromosome 11, BAC clone:BBa0032F22.</title>
        <authorList>
            <person name="Wu J."/>
            <person name="Kanamori H."/>
        </authorList>
    </citation>
    <scope>NUCLEOTIDE SEQUENCE</scope>
    <source>
        <strain evidence="2">W0106</strain>
    </source>
</reference>
<proteinExistence type="predicted"/>
<sequence>MDEVGRRWTFSRANEGYTGCGPVVEMSYGRGSGTEAPSSSAATQSKSAKGSTRDKSGEEKIPSATGDQAKQSRVEKLC</sequence>
<organism evidence="2">
    <name type="scientific">Oryza nivara</name>
    <name type="common">Indian wild rice</name>
    <name type="synonym">Oryza sativa f. spontanea</name>
    <dbReference type="NCBI Taxonomy" id="4536"/>
    <lineage>
        <taxon>Eukaryota</taxon>
        <taxon>Viridiplantae</taxon>
        <taxon>Streptophyta</taxon>
        <taxon>Embryophyta</taxon>
        <taxon>Tracheophyta</taxon>
        <taxon>Spermatophyta</taxon>
        <taxon>Magnoliopsida</taxon>
        <taxon>Liliopsida</taxon>
        <taxon>Poales</taxon>
        <taxon>Poaceae</taxon>
        <taxon>BOP clade</taxon>
        <taxon>Oryzoideae</taxon>
        <taxon>Oryzeae</taxon>
        <taxon>Oryzinae</taxon>
        <taxon>Oryza</taxon>
    </lineage>
</organism>
<evidence type="ECO:0000313" key="2">
    <source>
        <dbReference type="EMBL" id="BBF89804.1"/>
    </source>
</evidence>
<dbReference type="AlphaFoldDB" id="A0A679BCF1"/>
<gene>
    <name evidence="2" type="primary">BBa0032F22.13</name>
</gene>